<gene>
    <name evidence="9" type="ORF">FF098_014530</name>
    <name evidence="8" type="ORF">GCM10011355_27940</name>
</gene>
<evidence type="ECO:0000259" key="7">
    <source>
        <dbReference type="Pfam" id="PF26410"/>
    </source>
</evidence>
<dbReference type="AlphaFoldDB" id="A0A8J3ES78"/>
<keyword evidence="4" id="KW-0326">Glycosidase</keyword>
<dbReference type="Proteomes" id="UP000621856">
    <property type="component" value="Unassembled WGS sequence"/>
</dbReference>
<dbReference type="Pfam" id="PF26410">
    <property type="entry name" value="GH5_mannosidase"/>
    <property type="match status" value="1"/>
</dbReference>
<dbReference type="GO" id="GO:0016985">
    <property type="term" value="F:mannan endo-1,4-beta-mannosidase activity"/>
    <property type="evidence" value="ECO:0007669"/>
    <property type="project" value="TreeGrafter"/>
</dbReference>
<feature type="chain" id="PRO_5035157908" description="mannan endo-1,4-beta-mannosidase" evidence="6">
    <location>
        <begin position="28"/>
        <end position="473"/>
    </location>
</feature>
<dbReference type="EC" id="3.2.1.78" evidence="2"/>
<evidence type="ECO:0000256" key="6">
    <source>
        <dbReference type="SAM" id="SignalP"/>
    </source>
</evidence>
<dbReference type="SUPFAM" id="SSF51445">
    <property type="entry name" value="(Trans)glycosidases"/>
    <property type="match status" value="1"/>
</dbReference>
<comment type="catalytic activity">
    <reaction evidence="1">
        <text>Random hydrolysis of (1-&gt;4)-beta-D-mannosidic linkages in mannans, galactomannans and glucomannans.</text>
        <dbReference type="EC" id="3.2.1.78"/>
    </reaction>
</comment>
<reference evidence="8" key="3">
    <citation type="submission" date="2020-09" db="EMBL/GenBank/DDBJ databases">
        <authorList>
            <person name="Sun Q."/>
            <person name="Zhou Y."/>
        </authorList>
    </citation>
    <scope>NUCLEOTIDE SEQUENCE</scope>
    <source>
        <strain evidence="8">CGMCC 1.14984</strain>
    </source>
</reference>
<keyword evidence="11" id="KW-1185">Reference proteome</keyword>
<reference evidence="8" key="1">
    <citation type="journal article" date="2014" name="Int. J. Syst. Evol. Microbiol.">
        <title>Complete genome sequence of Corynebacterium casei LMG S-19264T (=DSM 44701T), isolated from a smear-ripened cheese.</title>
        <authorList>
            <consortium name="US DOE Joint Genome Institute (JGI-PGF)"/>
            <person name="Walter F."/>
            <person name="Albersmeier A."/>
            <person name="Kalinowski J."/>
            <person name="Ruckert C."/>
        </authorList>
    </citation>
    <scope>NUCLEOTIDE SEQUENCE</scope>
    <source>
        <strain evidence="8">CGMCC 1.14984</strain>
    </source>
</reference>
<evidence type="ECO:0000313" key="8">
    <source>
        <dbReference type="EMBL" id="GGI00203.1"/>
    </source>
</evidence>
<dbReference type="PROSITE" id="PS51257">
    <property type="entry name" value="PROKAR_LIPOPROTEIN"/>
    <property type="match status" value="1"/>
</dbReference>
<evidence type="ECO:0000256" key="1">
    <source>
        <dbReference type="ARBA" id="ARBA00001678"/>
    </source>
</evidence>
<proteinExistence type="predicted"/>
<evidence type="ECO:0000313" key="9">
    <source>
        <dbReference type="EMBL" id="NHK29134.1"/>
    </source>
</evidence>
<evidence type="ECO:0000313" key="11">
    <source>
        <dbReference type="Proteomes" id="UP000818603"/>
    </source>
</evidence>
<dbReference type="InterPro" id="IPR017853">
    <property type="entry name" value="GH"/>
</dbReference>
<dbReference type="Gene3D" id="3.20.20.80">
    <property type="entry name" value="Glycosidases"/>
    <property type="match status" value="1"/>
</dbReference>
<evidence type="ECO:0000313" key="10">
    <source>
        <dbReference type="Proteomes" id="UP000621856"/>
    </source>
</evidence>
<keyword evidence="6" id="KW-0732">Signal</keyword>
<dbReference type="EMBL" id="VCJR02000003">
    <property type="protein sequence ID" value="NHK29134.1"/>
    <property type="molecule type" value="Genomic_DNA"/>
</dbReference>
<sequence length="473" mass="52430">MDFRKLALPLAALAAAGLMACSEPAQPETNAGTLDMTAGSGAPVDPETGGMAQTEEASDFVTVDGMRFTLEGEDYAYVGANMWYGAYLGADTEYGDRDRLIRELDFLKENGVTNLRVLGSSELSPLNNSVRPTFRDETGAYNEELMVGLDFLLAEMGKRDMKAVIYLNNFWEWSGGMVTYLYWTNGGEFINLGDPAHPWPAFAVFSAGFYRSEAANELYRDYIDALVTRTNTITGIPYTEDSAIMSWQLANEPRSGGGTPEEEQYLPDFYAWIDDTAGYIKSLDPNHLVSSGNEGSMGCGGSMDCFIEAHDTDNIDYLTFHMWPKNWGWMDATDMEGTWDRTAANAMEYIEAHIDVARDMDRPLVLEEFGFDRDGGSFDKAASTDYRDRFYTMVFDRIEESVDAGGPLVGSNFWSWGGYGEAAHDDYLWQNGDKSYTGDPPQEPQGLNSIFAGDDTTIEVLADHAETLESLTE</sequence>
<feature type="region of interest" description="Disordered" evidence="5">
    <location>
        <begin position="27"/>
        <end position="52"/>
    </location>
</feature>
<dbReference type="InterPro" id="IPR045053">
    <property type="entry name" value="MAN-like"/>
</dbReference>
<evidence type="ECO:0000256" key="2">
    <source>
        <dbReference type="ARBA" id="ARBA00012706"/>
    </source>
</evidence>
<evidence type="ECO:0000256" key="4">
    <source>
        <dbReference type="ARBA" id="ARBA00023295"/>
    </source>
</evidence>
<evidence type="ECO:0000256" key="3">
    <source>
        <dbReference type="ARBA" id="ARBA00022801"/>
    </source>
</evidence>
<dbReference type="Proteomes" id="UP000818603">
    <property type="component" value="Unassembled WGS sequence"/>
</dbReference>
<dbReference type="InterPro" id="IPR001547">
    <property type="entry name" value="Glyco_hydro_5"/>
</dbReference>
<feature type="signal peptide" evidence="6">
    <location>
        <begin position="1"/>
        <end position="27"/>
    </location>
</feature>
<comment type="caution">
    <text evidence="8">The sequence shown here is derived from an EMBL/GenBank/DDBJ whole genome shotgun (WGS) entry which is preliminary data.</text>
</comment>
<dbReference type="PANTHER" id="PTHR31451:SF40">
    <property type="entry name" value="GLYCOSIDE HYDROLASE FAMILY 5 DOMAIN-CONTAINING PROTEIN"/>
    <property type="match status" value="1"/>
</dbReference>
<dbReference type="PANTHER" id="PTHR31451">
    <property type="match status" value="1"/>
</dbReference>
<dbReference type="EMBL" id="BMGZ01000003">
    <property type="protein sequence ID" value="GGI00203.1"/>
    <property type="molecule type" value="Genomic_DNA"/>
</dbReference>
<protein>
    <recommendedName>
        <fullName evidence="2">mannan endo-1,4-beta-mannosidase</fullName>
        <ecNumber evidence="2">3.2.1.78</ecNumber>
    </recommendedName>
</protein>
<feature type="domain" description="Glycoside hydrolase family 5" evidence="7">
    <location>
        <begin position="58"/>
        <end position="471"/>
    </location>
</feature>
<name>A0A8J3ES78_9PROT</name>
<organism evidence="8 10">
    <name type="scientific">Aquisalinus luteolus</name>
    <dbReference type="NCBI Taxonomy" id="1566827"/>
    <lineage>
        <taxon>Bacteria</taxon>
        <taxon>Pseudomonadati</taxon>
        <taxon>Pseudomonadota</taxon>
        <taxon>Alphaproteobacteria</taxon>
        <taxon>Parvularculales</taxon>
        <taxon>Parvularculaceae</taxon>
        <taxon>Aquisalinus</taxon>
    </lineage>
</organism>
<evidence type="ECO:0000256" key="5">
    <source>
        <dbReference type="SAM" id="MobiDB-lite"/>
    </source>
</evidence>
<keyword evidence="3" id="KW-0378">Hydrolase</keyword>
<reference evidence="9 11" key="2">
    <citation type="submission" date="2020-02" db="EMBL/GenBank/DDBJ databases">
        <title>Genome sequence of Parvularcula flava strain NH6-79.</title>
        <authorList>
            <person name="Abdul Karim M.H."/>
            <person name="Lam M.Q."/>
            <person name="Chen S.J."/>
            <person name="Yahya A."/>
            <person name="Shahir S."/>
            <person name="Shamsir M.S."/>
            <person name="Chong C.S."/>
        </authorList>
    </citation>
    <scope>NUCLEOTIDE SEQUENCE [LARGE SCALE GENOMIC DNA]</scope>
    <source>
        <strain evidence="9 11">NH6-79</strain>
    </source>
</reference>
<dbReference type="RefSeq" id="WP_155141857.1">
    <property type="nucleotide sequence ID" value="NZ_BMGZ01000003.1"/>
</dbReference>
<accession>A0A8J3ES78</accession>